<evidence type="ECO:0000256" key="1">
    <source>
        <dbReference type="ARBA" id="ARBA00010768"/>
    </source>
</evidence>
<dbReference type="FunCoup" id="A0A804PRH9">
    <property type="interactions" value="1595"/>
</dbReference>
<dbReference type="OrthoDB" id="62798at2759"/>
<dbReference type="PANTHER" id="PTHR45666:SF15">
    <property type="entry name" value="TYPE I INOSITOL POLYPHOSPHATE 5-PHOSPHATASE 8"/>
    <property type="match status" value="1"/>
</dbReference>
<protein>
    <recommendedName>
        <fullName evidence="4">Inositol polyphosphate-related phosphatase domain-containing protein</fullName>
    </recommendedName>
</protein>
<dbReference type="Pfam" id="PF22669">
    <property type="entry name" value="Exo_endo_phos2"/>
    <property type="match status" value="1"/>
</dbReference>
<feature type="domain" description="Inositol polyphosphate-related phosphatase" evidence="4">
    <location>
        <begin position="61"/>
        <end position="487"/>
    </location>
</feature>
<dbReference type="SUPFAM" id="SSF56219">
    <property type="entry name" value="DNase I-like"/>
    <property type="match status" value="1"/>
</dbReference>
<dbReference type="InterPro" id="IPR036691">
    <property type="entry name" value="Endo/exonu/phosph_ase_sf"/>
</dbReference>
<dbReference type="GO" id="GO:0046856">
    <property type="term" value="P:phosphatidylinositol dephosphorylation"/>
    <property type="evidence" value="ECO:0000318"/>
    <property type="project" value="GO_Central"/>
</dbReference>
<reference evidence="5" key="3">
    <citation type="submission" date="2021-05" db="UniProtKB">
        <authorList>
            <consortium name="EnsemblPlants"/>
        </authorList>
    </citation>
    <scope>IDENTIFICATION</scope>
    <source>
        <strain evidence="5">cv. B73</strain>
    </source>
</reference>
<dbReference type="Gramene" id="Zm00001eb266460_T001">
    <property type="protein sequence ID" value="Zm00001eb266460_P001"/>
    <property type="gene ID" value="Zm00001eb266460"/>
</dbReference>
<dbReference type="RefSeq" id="XP_020395783.1">
    <property type="nucleotide sequence ID" value="XM_020540194.2"/>
</dbReference>
<dbReference type="PANTHER" id="PTHR45666">
    <property type="entry name" value="TYPE IV INOSITOL POLYPHOSPHATE 5-PHOSPHATASE 9"/>
    <property type="match status" value="1"/>
</dbReference>
<accession>A0A804PRH9</accession>
<keyword evidence="6" id="KW-1185">Reference proteome</keyword>
<organism evidence="5 6">
    <name type="scientific">Zea mays</name>
    <name type="common">Maize</name>
    <dbReference type="NCBI Taxonomy" id="4577"/>
    <lineage>
        <taxon>Eukaryota</taxon>
        <taxon>Viridiplantae</taxon>
        <taxon>Streptophyta</taxon>
        <taxon>Embryophyta</taxon>
        <taxon>Tracheophyta</taxon>
        <taxon>Spermatophyta</taxon>
        <taxon>Magnoliopsida</taxon>
        <taxon>Liliopsida</taxon>
        <taxon>Poales</taxon>
        <taxon>Poaceae</taxon>
        <taxon>PACMAD clade</taxon>
        <taxon>Panicoideae</taxon>
        <taxon>Andropogonodae</taxon>
        <taxon>Andropogoneae</taxon>
        <taxon>Tripsacinae</taxon>
        <taxon>Zea</taxon>
    </lineage>
</organism>
<dbReference type="GO" id="GO:0034485">
    <property type="term" value="F:phosphatidylinositol-3,4,5-trisphosphate 5-phosphatase activity"/>
    <property type="evidence" value="ECO:0000318"/>
    <property type="project" value="GO_Central"/>
</dbReference>
<dbReference type="InterPro" id="IPR000300">
    <property type="entry name" value="IPPc"/>
</dbReference>
<reference evidence="5" key="2">
    <citation type="submission" date="2019-07" db="EMBL/GenBank/DDBJ databases">
        <authorList>
            <person name="Seetharam A."/>
            <person name="Woodhouse M."/>
            <person name="Cannon E."/>
        </authorList>
    </citation>
    <scope>NUCLEOTIDE SEQUENCE [LARGE SCALE GENOMIC DNA]</scope>
    <source>
        <strain evidence="5">cv. B73</strain>
    </source>
</reference>
<feature type="region of interest" description="Disordered" evidence="3">
    <location>
        <begin position="139"/>
        <end position="159"/>
    </location>
</feature>
<dbReference type="EnsemblPlants" id="Zm00001eb266460_T001">
    <property type="protein sequence ID" value="Zm00001eb266460_P001"/>
    <property type="gene ID" value="Zm00001eb266460"/>
</dbReference>
<dbReference type="Gene3D" id="3.60.10.10">
    <property type="entry name" value="Endonuclease/exonuclease/phosphatase"/>
    <property type="match status" value="1"/>
</dbReference>
<dbReference type="GeneID" id="103629231"/>
<dbReference type="GO" id="GO:0004445">
    <property type="term" value="F:inositol-polyphosphate 5-phosphatase activity"/>
    <property type="evidence" value="ECO:0007669"/>
    <property type="project" value="InterPro"/>
</dbReference>
<evidence type="ECO:0000256" key="3">
    <source>
        <dbReference type="SAM" id="MobiDB-lite"/>
    </source>
</evidence>
<feature type="compositionally biased region" description="Low complexity" evidence="3">
    <location>
        <begin position="197"/>
        <end position="219"/>
    </location>
</feature>
<evidence type="ECO:0000313" key="6">
    <source>
        <dbReference type="Proteomes" id="UP000007305"/>
    </source>
</evidence>
<gene>
    <name evidence="5" type="primary">LOC103629231</name>
</gene>
<dbReference type="Proteomes" id="UP000007305">
    <property type="component" value="Chromosome 6"/>
</dbReference>
<evidence type="ECO:0000313" key="5">
    <source>
        <dbReference type="EnsemblPlants" id="Zm00001eb266460_P001"/>
    </source>
</evidence>
<feature type="region of interest" description="Disordered" evidence="3">
    <location>
        <begin position="174"/>
        <end position="227"/>
    </location>
</feature>
<dbReference type="SMART" id="SM00128">
    <property type="entry name" value="IPPc"/>
    <property type="match status" value="1"/>
</dbReference>
<feature type="compositionally biased region" description="Basic residues" evidence="3">
    <location>
        <begin position="150"/>
        <end position="159"/>
    </location>
</feature>
<feature type="region of interest" description="Disordered" evidence="3">
    <location>
        <begin position="501"/>
        <end position="520"/>
    </location>
</feature>
<proteinExistence type="inferred from homology"/>
<feature type="compositionally biased region" description="Low complexity" evidence="3">
    <location>
        <begin position="140"/>
        <end position="149"/>
    </location>
</feature>
<dbReference type="InParanoid" id="A0A804PRH9"/>
<sequence length="543" mass="59192">MHGRQSSWPKAKTAVKRWLNLKSHSDCIDGSFGLGLVESSADVYGGSPSPPAPSSSRRHPKELSIFVGTWNVGGRAAHGGLDLSNWLADDGLGGGSSSPHIYVLGFQEIVPLNAGNVLGTEDKGPARKWLDLIRRALNHPPAASPSRSSSRWRRSPWRDTHRLRKGGRVSFSDLLAAEEDGSRRPSTASSEPDDGSEASTPSPGPSSSSEEEPACAAASRRPRGGRHRDRYRLAASKQMVGILLCVWVRADLLPRVTRVRASCVGRGVMGYMGNKGSVSVSLTLRPGVGGGRGASLCFVCTHLASGDRDGDGARRNGDVAEILRRTRFARRGAPGRTACGTRAAPVTILEHDNVIWLGDLNYRLVAPAGRGGGGGTRTWELVERHDWAALLERDQLRAEQKAGRVFAGWEEGRIGFPPTYKFVAGSDAYAMTSLVDDGSLSRERKKRTPAWRNGVLTWQVRPHLVARRGGGAAVVRARRVVLLGPPPRRCALLRAPGRRGLRRGRARGGGWQTRRRRRRHSPWELRSNAQAFFLRFGNNNSWW</sequence>
<evidence type="ECO:0000259" key="4">
    <source>
        <dbReference type="SMART" id="SM00128"/>
    </source>
</evidence>
<reference evidence="6" key="1">
    <citation type="journal article" date="2009" name="Science">
        <title>The B73 maize genome: complexity, diversity, and dynamics.</title>
        <authorList>
            <person name="Schnable P.S."/>
            <person name="Ware D."/>
            <person name="Fulton R.S."/>
            <person name="Stein J.C."/>
            <person name="Wei F."/>
            <person name="Pasternak S."/>
            <person name="Liang C."/>
            <person name="Zhang J."/>
            <person name="Fulton L."/>
            <person name="Graves T.A."/>
            <person name="Minx P."/>
            <person name="Reily A.D."/>
            <person name="Courtney L."/>
            <person name="Kruchowski S.S."/>
            <person name="Tomlinson C."/>
            <person name="Strong C."/>
            <person name="Delehaunty K."/>
            <person name="Fronick C."/>
            <person name="Courtney B."/>
            <person name="Rock S.M."/>
            <person name="Belter E."/>
            <person name="Du F."/>
            <person name="Kim K."/>
            <person name="Abbott R.M."/>
            <person name="Cotton M."/>
            <person name="Levy A."/>
            <person name="Marchetto P."/>
            <person name="Ochoa K."/>
            <person name="Jackson S.M."/>
            <person name="Gillam B."/>
            <person name="Chen W."/>
            <person name="Yan L."/>
            <person name="Higginbotham J."/>
            <person name="Cardenas M."/>
            <person name="Waligorski J."/>
            <person name="Applebaum E."/>
            <person name="Phelps L."/>
            <person name="Falcone J."/>
            <person name="Kanchi K."/>
            <person name="Thane T."/>
            <person name="Scimone A."/>
            <person name="Thane N."/>
            <person name="Henke J."/>
            <person name="Wang T."/>
            <person name="Ruppert J."/>
            <person name="Shah N."/>
            <person name="Rotter K."/>
            <person name="Hodges J."/>
            <person name="Ingenthron E."/>
            <person name="Cordes M."/>
            <person name="Kohlberg S."/>
            <person name="Sgro J."/>
            <person name="Delgado B."/>
            <person name="Mead K."/>
            <person name="Chinwalla A."/>
            <person name="Leonard S."/>
            <person name="Crouse K."/>
            <person name="Collura K."/>
            <person name="Kudrna D."/>
            <person name="Currie J."/>
            <person name="He R."/>
            <person name="Angelova A."/>
            <person name="Rajasekar S."/>
            <person name="Mueller T."/>
            <person name="Lomeli R."/>
            <person name="Scara G."/>
            <person name="Ko A."/>
            <person name="Delaney K."/>
            <person name="Wissotski M."/>
            <person name="Lopez G."/>
            <person name="Campos D."/>
            <person name="Braidotti M."/>
            <person name="Ashley E."/>
            <person name="Golser W."/>
            <person name="Kim H."/>
            <person name="Lee S."/>
            <person name="Lin J."/>
            <person name="Dujmic Z."/>
            <person name="Kim W."/>
            <person name="Talag J."/>
            <person name="Zuccolo A."/>
            <person name="Fan C."/>
            <person name="Sebastian A."/>
            <person name="Kramer M."/>
            <person name="Spiegel L."/>
            <person name="Nascimento L."/>
            <person name="Zutavern T."/>
            <person name="Miller B."/>
            <person name="Ambroise C."/>
            <person name="Muller S."/>
            <person name="Spooner W."/>
            <person name="Narechania A."/>
            <person name="Ren L."/>
            <person name="Wei S."/>
            <person name="Kumari S."/>
            <person name="Faga B."/>
            <person name="Levy M.J."/>
            <person name="McMahan L."/>
            <person name="Van Buren P."/>
            <person name="Vaughn M.W."/>
            <person name="Ying K."/>
            <person name="Yeh C.-T."/>
            <person name="Emrich S.J."/>
            <person name="Jia Y."/>
            <person name="Kalyanaraman A."/>
            <person name="Hsia A.-P."/>
            <person name="Barbazuk W.B."/>
            <person name="Baucom R.S."/>
            <person name="Brutnell T.P."/>
            <person name="Carpita N.C."/>
            <person name="Chaparro C."/>
            <person name="Chia J.-M."/>
            <person name="Deragon J.-M."/>
            <person name="Estill J.C."/>
            <person name="Fu Y."/>
            <person name="Jeddeloh J.A."/>
            <person name="Han Y."/>
            <person name="Lee H."/>
            <person name="Li P."/>
            <person name="Lisch D.R."/>
            <person name="Liu S."/>
            <person name="Liu Z."/>
            <person name="Nagel D.H."/>
            <person name="McCann M.C."/>
            <person name="SanMiguel P."/>
            <person name="Myers A.M."/>
            <person name="Nettleton D."/>
            <person name="Nguyen J."/>
            <person name="Penning B.W."/>
            <person name="Ponnala L."/>
            <person name="Schneider K.L."/>
            <person name="Schwartz D.C."/>
            <person name="Sharma A."/>
            <person name="Soderlund C."/>
            <person name="Springer N.M."/>
            <person name="Sun Q."/>
            <person name="Wang H."/>
            <person name="Waterman M."/>
            <person name="Westerman R."/>
            <person name="Wolfgruber T.K."/>
            <person name="Yang L."/>
            <person name="Yu Y."/>
            <person name="Zhang L."/>
            <person name="Zhou S."/>
            <person name="Zhu Q."/>
            <person name="Bennetzen J.L."/>
            <person name="Dawe R.K."/>
            <person name="Jiang J."/>
            <person name="Jiang N."/>
            <person name="Presting G.G."/>
            <person name="Wessler S.R."/>
            <person name="Aluru S."/>
            <person name="Martienssen R.A."/>
            <person name="Clifton S.W."/>
            <person name="McCombie W.R."/>
            <person name="Wing R.A."/>
            <person name="Wilson R.K."/>
        </authorList>
    </citation>
    <scope>NUCLEOTIDE SEQUENCE [LARGE SCALE GENOMIC DNA]</scope>
    <source>
        <strain evidence="6">cv. B73</strain>
    </source>
</reference>
<keyword evidence="2" id="KW-0378">Hydrolase</keyword>
<comment type="similarity">
    <text evidence="1">Belongs to the inositol polyphosphate 5-phosphatase family.</text>
</comment>
<dbReference type="AlphaFoldDB" id="A0A804PRH9"/>
<evidence type="ECO:0000256" key="2">
    <source>
        <dbReference type="ARBA" id="ARBA00022801"/>
    </source>
</evidence>
<name>A0A804PRH9_MAIZE</name>
<dbReference type="GO" id="GO:0004439">
    <property type="term" value="F:phosphatidylinositol-4,5-bisphosphate 5-phosphatase activity"/>
    <property type="evidence" value="ECO:0000318"/>
    <property type="project" value="GO_Central"/>
</dbReference>
<dbReference type="InterPro" id="IPR045849">
    <property type="entry name" value="IP5P_plant"/>
</dbReference>